<dbReference type="PANTHER" id="PTHR37563:SF2">
    <property type="entry name" value="PHYTANOYL-COA DIOXYGENASE FAMILY PROTEIN (AFU_ORTHOLOGUE AFUA_2G03330)"/>
    <property type="match status" value="1"/>
</dbReference>
<dbReference type="EMBL" id="MJBS01000001">
    <property type="protein sequence ID" value="OHF04563.1"/>
    <property type="molecule type" value="Genomic_DNA"/>
</dbReference>
<dbReference type="GeneID" id="34553202"/>
<sequence>MPTTLPAPSKPLTPGLDFSSHVYLPDEDSIEVFNRDSAEVLEWVRDNLQAGIQVPFLVQAPVANSESQRFSGLQQLALLSLRRGSQHAAPIYIDARKNEVKLLDTSPKDAEPDVVANIAPAFVLDAITGRLLTQNMFTRHAEPPCPGAFASCFAPLGLPGPMTPGSELDHGSLPKPTEDPEQIKRDIKKWGYAFLANAISPEQVEILKRAVLEQGAGERKNGVAHMQGDNQRIWNLPNKGDEFLDMLNHPLLETFAPWFLGEGFQIYNMSANISLRGESGIHMHRDQSSMPPDQIDFSYMLNALFYLTDLTPEKGATLIYPGSHLKNVAPLGHMSDAGGSIPACAPAGTVLLLDSRAWHSTGDNQTDEPRPLVILTVVRYFVQKMEDYPRLLTEEVKAKLSDRQKVLLGIPVPGAHGSGYNAYKRKGEEAPEMRAAVSGNLAMPN</sequence>
<dbReference type="STRING" id="1209926.A0A1G4BT46"/>
<dbReference type="GO" id="GO:0051213">
    <property type="term" value="F:dioxygenase activity"/>
    <property type="evidence" value="ECO:0007669"/>
    <property type="project" value="UniProtKB-KW"/>
</dbReference>
<dbReference type="RefSeq" id="XP_022481697.1">
    <property type="nucleotide sequence ID" value="XM_022611692.1"/>
</dbReference>
<evidence type="ECO:0000313" key="1">
    <source>
        <dbReference type="EMBL" id="OHF04563.1"/>
    </source>
</evidence>
<dbReference type="AlphaFoldDB" id="A0A1G4BT46"/>
<dbReference type="PANTHER" id="PTHR37563">
    <property type="entry name" value="PHYTANOYL-COA DIOXYGENASE FAMILY PROTEIN (AFU_ORTHOLOGUE AFUA_2G03330)"/>
    <property type="match status" value="1"/>
</dbReference>
<dbReference type="SUPFAM" id="SSF51197">
    <property type="entry name" value="Clavaminate synthase-like"/>
    <property type="match status" value="1"/>
</dbReference>
<dbReference type="InterPro" id="IPR008775">
    <property type="entry name" value="Phytyl_CoA_dOase-like"/>
</dbReference>
<keyword evidence="1" id="KW-0223">Dioxygenase</keyword>
<keyword evidence="2" id="KW-1185">Reference proteome</keyword>
<dbReference type="OrthoDB" id="445007at2759"/>
<protein>
    <submittedName>
        <fullName evidence="1">Phytanoyl-CoA dioxygenase</fullName>
    </submittedName>
</protein>
<proteinExistence type="predicted"/>
<keyword evidence="1" id="KW-0560">Oxidoreductase</keyword>
<reference evidence="1 2" key="1">
    <citation type="submission" date="2016-09" db="EMBL/GenBank/DDBJ databases">
        <authorList>
            <person name="Capua I."/>
            <person name="De Benedictis P."/>
            <person name="Joannis T."/>
            <person name="Lombin L.H."/>
            <person name="Cattoli G."/>
        </authorList>
    </citation>
    <scope>NUCLEOTIDE SEQUENCE [LARGE SCALE GENOMIC DNA]</scope>
    <source>
        <strain evidence="1 2">IMI 309357</strain>
    </source>
</reference>
<dbReference type="InterPro" id="IPR051961">
    <property type="entry name" value="Fungal_Metabolite_Diox"/>
</dbReference>
<dbReference type="Proteomes" id="UP000176998">
    <property type="component" value="Unassembled WGS sequence"/>
</dbReference>
<accession>A0A1G4BT46</accession>
<name>A0A1G4BT46_9PEZI</name>
<organism evidence="1 2">
    <name type="scientific">Colletotrichum orchidophilum</name>
    <dbReference type="NCBI Taxonomy" id="1209926"/>
    <lineage>
        <taxon>Eukaryota</taxon>
        <taxon>Fungi</taxon>
        <taxon>Dikarya</taxon>
        <taxon>Ascomycota</taxon>
        <taxon>Pezizomycotina</taxon>
        <taxon>Sordariomycetes</taxon>
        <taxon>Hypocreomycetidae</taxon>
        <taxon>Glomerellales</taxon>
        <taxon>Glomerellaceae</taxon>
        <taxon>Colletotrichum</taxon>
    </lineage>
</organism>
<dbReference type="Pfam" id="PF05721">
    <property type="entry name" value="PhyH"/>
    <property type="match status" value="1"/>
</dbReference>
<evidence type="ECO:0000313" key="2">
    <source>
        <dbReference type="Proteomes" id="UP000176998"/>
    </source>
</evidence>
<dbReference type="Gene3D" id="2.60.120.620">
    <property type="entry name" value="q2cbj1_9rhob like domain"/>
    <property type="match status" value="1"/>
</dbReference>
<comment type="caution">
    <text evidence="1">The sequence shown here is derived from an EMBL/GenBank/DDBJ whole genome shotgun (WGS) entry which is preliminary data.</text>
</comment>
<gene>
    <name evidence="1" type="ORF">CORC01_00034</name>
</gene>